<evidence type="ECO:0000313" key="1">
    <source>
        <dbReference type="EMBL" id="KRN22970.1"/>
    </source>
</evidence>
<dbReference type="Pfam" id="PF05991">
    <property type="entry name" value="NYN_YacP"/>
    <property type="match status" value="1"/>
</dbReference>
<gene>
    <name evidence="1" type="ORF">FC75_GL001608</name>
</gene>
<dbReference type="EMBL" id="AYZJ01000029">
    <property type="protein sequence ID" value="KRN22970.1"/>
    <property type="molecule type" value="Genomic_DNA"/>
</dbReference>
<evidence type="ECO:0000313" key="2">
    <source>
        <dbReference type="Proteomes" id="UP000050865"/>
    </source>
</evidence>
<sequence length="184" mass="21602">MRRHLLLVDGYNVIGNWPELAKLKATGHFDAARDRLLDILAEYRAHENADMIVVFDAMYVPGIGENYSKWNLKVVFTQQDETADSYIERLANDLNGPLVQLSVVTSDQAEQWTVFSRGALRISSREFYQEIRRSEREFNHSTDPFIMREPKRNQIWSKDQLKKLDHARRKLTRREAEDKKNGHK</sequence>
<dbReference type="AlphaFoldDB" id="A0A0R2FCJ4"/>
<dbReference type="PANTHER" id="PTHR34547">
    <property type="entry name" value="YACP-LIKE NYN DOMAIN PROTEIN"/>
    <property type="match status" value="1"/>
</dbReference>
<dbReference type="PANTHER" id="PTHR34547:SF1">
    <property type="entry name" value="YACP-LIKE NYN DOMAIN PROTEIN"/>
    <property type="match status" value="1"/>
</dbReference>
<name>A0A0R2FCJ4_9LACO</name>
<dbReference type="InterPro" id="IPR010298">
    <property type="entry name" value="YacP-like"/>
</dbReference>
<dbReference type="STRING" id="1423730.FC75_GL001608"/>
<comment type="caution">
    <text evidence="1">The sequence shown here is derived from an EMBL/GenBank/DDBJ whole genome shotgun (WGS) entry which is preliminary data.</text>
</comment>
<keyword evidence="2" id="KW-1185">Reference proteome</keyword>
<dbReference type="Proteomes" id="UP000050865">
    <property type="component" value="Unassembled WGS sequence"/>
</dbReference>
<dbReference type="RefSeq" id="WP_056989416.1">
    <property type="nucleotide sequence ID" value="NZ_AYZJ01000029.1"/>
</dbReference>
<dbReference type="PATRIC" id="fig|1423730.4.peg.1685"/>
<organism evidence="1 2">
    <name type="scientific">Lacticaseibacillus camelliae DSM 22697 = JCM 13995</name>
    <dbReference type="NCBI Taxonomy" id="1423730"/>
    <lineage>
        <taxon>Bacteria</taxon>
        <taxon>Bacillati</taxon>
        <taxon>Bacillota</taxon>
        <taxon>Bacilli</taxon>
        <taxon>Lactobacillales</taxon>
        <taxon>Lactobacillaceae</taxon>
        <taxon>Lacticaseibacillus</taxon>
    </lineage>
</organism>
<protein>
    <submittedName>
        <fullName evidence="1">PIN domain containing protein</fullName>
    </submittedName>
</protein>
<reference evidence="1 2" key="1">
    <citation type="journal article" date="2015" name="Genome Announc.">
        <title>Expanding the biotechnology potential of lactobacilli through comparative genomics of 213 strains and associated genera.</title>
        <authorList>
            <person name="Sun Z."/>
            <person name="Harris H.M."/>
            <person name="McCann A."/>
            <person name="Guo C."/>
            <person name="Argimon S."/>
            <person name="Zhang W."/>
            <person name="Yang X."/>
            <person name="Jeffery I.B."/>
            <person name="Cooney J.C."/>
            <person name="Kagawa T.F."/>
            <person name="Liu W."/>
            <person name="Song Y."/>
            <person name="Salvetti E."/>
            <person name="Wrobel A."/>
            <person name="Rasinkangas P."/>
            <person name="Parkhill J."/>
            <person name="Rea M.C."/>
            <person name="O'Sullivan O."/>
            <person name="Ritari J."/>
            <person name="Douillard F.P."/>
            <person name="Paul Ross R."/>
            <person name="Yang R."/>
            <person name="Briner A.E."/>
            <person name="Felis G.E."/>
            <person name="de Vos W.M."/>
            <person name="Barrangou R."/>
            <person name="Klaenhammer T.R."/>
            <person name="Caufield P.W."/>
            <person name="Cui Y."/>
            <person name="Zhang H."/>
            <person name="O'Toole P.W."/>
        </authorList>
    </citation>
    <scope>NUCLEOTIDE SEQUENCE [LARGE SCALE GENOMIC DNA]</scope>
    <source>
        <strain evidence="1 2">DSM 22697</strain>
    </source>
</reference>
<proteinExistence type="predicted"/>
<accession>A0A0R2FCJ4</accession>
<dbReference type="CDD" id="cd10912">
    <property type="entry name" value="PIN_YacP-like"/>
    <property type="match status" value="1"/>
</dbReference>